<accession>Q72V78</accession>
<gene>
    <name evidence="1" type="ordered locus">LIC_10423</name>
</gene>
<evidence type="ECO:0000313" key="1">
    <source>
        <dbReference type="EMBL" id="AAS69046.1"/>
    </source>
</evidence>
<evidence type="ECO:0000313" key="2">
    <source>
        <dbReference type="Proteomes" id="UP000007037"/>
    </source>
</evidence>
<name>Q72V78_LEPIC</name>
<dbReference type="KEGG" id="lic:LIC_10423"/>
<dbReference type="EMBL" id="AE016823">
    <property type="protein sequence ID" value="AAS69046.1"/>
    <property type="molecule type" value="Genomic_DNA"/>
</dbReference>
<dbReference type="AlphaFoldDB" id="Q72V78"/>
<proteinExistence type="predicted"/>
<dbReference type="Proteomes" id="UP000007037">
    <property type="component" value="Chromosome I"/>
</dbReference>
<protein>
    <submittedName>
        <fullName evidence="1">Uncharacterized protein</fullName>
    </submittedName>
</protein>
<dbReference type="HOGENOM" id="CLU_1466488_0_0_12"/>
<reference evidence="1 2" key="1">
    <citation type="journal article" date="2004" name="J. Bacteriol.">
        <title>Comparative genomics of two Leptospira interrogans serovars reveals novel insights into physiology and pathogenesis.</title>
        <authorList>
            <person name="Nascimento A.L."/>
            <person name="Ko A.I."/>
            <person name="Martins E.A."/>
            <person name="Monteiro-Vitorello C.B."/>
            <person name="Ho P.L."/>
            <person name="Haake D.A."/>
            <person name="Verjovski-Almeida S."/>
            <person name="Hartskeerl R.A."/>
            <person name="Marques M.V."/>
            <person name="Oliveira M.C."/>
            <person name="Menck C.F."/>
            <person name="Leite L.C."/>
            <person name="Carrer H."/>
            <person name="Coutinho L.L."/>
            <person name="Degrave W.M."/>
            <person name="Dellagostin O.A."/>
            <person name="El-Dorry H."/>
            <person name="Ferro E.S."/>
            <person name="Ferro M.I."/>
            <person name="Furlan L.R."/>
            <person name="Gamberini M."/>
            <person name="Giglioti E.A."/>
            <person name="Goes-Neto A."/>
            <person name="Goldman G.H."/>
            <person name="Goldman M.H."/>
            <person name="Harakava R."/>
            <person name="Jeronimo S.M."/>
            <person name="Junqueira-De-Azevedo I.L."/>
            <person name="Kimura E.T."/>
            <person name="Kuramae E.E."/>
            <person name="Lemos E.G."/>
            <person name="Lemos M.V."/>
            <person name="Marino C.L."/>
            <person name="Nunes L.R."/>
            <person name="De Oliveira R.C."/>
            <person name="Pereira G.G."/>
            <person name="Reis M.S."/>
            <person name="Schriefer A."/>
            <person name="Siqueira W.J."/>
            <person name="Sommer P."/>
            <person name="Tsai S.M."/>
            <person name="Simpson A.J."/>
            <person name="Ferro J.A."/>
            <person name="Camargo L.E."/>
            <person name="Kitajima J.P."/>
            <person name="Setubal J.C."/>
            <person name="Van Sluys M.A."/>
        </authorList>
    </citation>
    <scope>NUCLEOTIDE SEQUENCE [LARGE SCALE GENOMIC DNA]</scope>
    <source>
        <strain evidence="1 2">Fiocruz L1-130</strain>
    </source>
</reference>
<sequence>MTKKLNKNQYFKSKRIQQIIMKPNLYINFLRTVVYSVPQNLIVFYRKNRSRTLRTSFLLALNRFYPSFRTSSYCKNSTFSSKKVQILKPKQIFFSRILNKLNTLTFCNRNKSNPIIDFVSKKIFIVYFLVISIASSNLIAQEENQTVKEKMTCQKIELIINGQKYDDGHKCISAEAICYLVEGLSLSCFAKPNNEQISDKPKTN</sequence>
<organism evidence="1 2">
    <name type="scientific">Leptospira interrogans serogroup Icterohaemorrhagiae serovar copenhageni (strain Fiocruz L1-130)</name>
    <dbReference type="NCBI Taxonomy" id="267671"/>
    <lineage>
        <taxon>Bacteria</taxon>
        <taxon>Pseudomonadati</taxon>
        <taxon>Spirochaetota</taxon>
        <taxon>Spirochaetia</taxon>
        <taxon>Leptospirales</taxon>
        <taxon>Leptospiraceae</taxon>
        <taxon>Leptospira</taxon>
    </lineage>
</organism>